<evidence type="ECO:0000313" key="2">
    <source>
        <dbReference type="EMBL" id="OXT01890.1"/>
    </source>
</evidence>
<dbReference type="EMBL" id="NBYO01000001">
    <property type="protein sequence ID" value="OXT01890.1"/>
    <property type="molecule type" value="Genomic_DNA"/>
</dbReference>
<feature type="region of interest" description="Disordered" evidence="1">
    <location>
        <begin position="1"/>
        <end position="59"/>
    </location>
</feature>
<reference evidence="3" key="1">
    <citation type="journal article" date="2017" name="Int. J. Syst. Evol. Microbiol.">
        <title>Notoacmeibacter marinus gen. nov., sp. nov., isolated from the gut of a limpet and proposal of Notoacmeibacteraceae fam. nov. in the order Rhizobiales of the class Alphaproteobacteria.</title>
        <authorList>
            <person name="Huang Z."/>
            <person name="Guo F."/>
            <person name="Lai Q."/>
        </authorList>
    </citation>
    <scope>NUCLEOTIDE SEQUENCE [LARGE SCALE GENOMIC DNA]</scope>
    <source>
        <strain evidence="3">XMTR2A4</strain>
    </source>
</reference>
<dbReference type="InterPro" id="IPR055642">
    <property type="entry name" value="DUF7218"/>
</dbReference>
<gene>
    <name evidence="2" type="ORF">B7H23_02785</name>
</gene>
<keyword evidence="3" id="KW-1185">Reference proteome</keyword>
<organism evidence="2 3">
    <name type="scientific">Notoacmeibacter marinus</name>
    <dbReference type="NCBI Taxonomy" id="1876515"/>
    <lineage>
        <taxon>Bacteria</taxon>
        <taxon>Pseudomonadati</taxon>
        <taxon>Pseudomonadota</taxon>
        <taxon>Alphaproteobacteria</taxon>
        <taxon>Hyphomicrobiales</taxon>
        <taxon>Notoacmeibacteraceae</taxon>
        <taxon>Notoacmeibacter</taxon>
    </lineage>
</organism>
<dbReference type="AlphaFoldDB" id="A0A231V173"/>
<dbReference type="Proteomes" id="UP000215405">
    <property type="component" value="Unassembled WGS sequence"/>
</dbReference>
<sequence length="87" mass="9889">MAKDHGPSVKDDEVYEELRKKGYSKQKSAAIANAQANDDMEPSRKGGQAPPYEDWTKDDLYRRTQELDIAGRSDMSKSELIEVLRDN</sequence>
<dbReference type="Pfam" id="PF23855">
    <property type="entry name" value="DUF7218"/>
    <property type="match status" value="1"/>
</dbReference>
<proteinExistence type="predicted"/>
<dbReference type="RefSeq" id="WP_094075858.1">
    <property type="nucleotide sequence ID" value="NZ_NBYO01000001.1"/>
</dbReference>
<comment type="caution">
    <text evidence="2">The sequence shown here is derived from an EMBL/GenBank/DDBJ whole genome shotgun (WGS) entry which is preliminary data.</text>
</comment>
<accession>A0A231V173</accession>
<feature type="compositionally biased region" description="Basic and acidic residues" evidence="1">
    <location>
        <begin position="1"/>
        <end position="20"/>
    </location>
</feature>
<evidence type="ECO:0000313" key="3">
    <source>
        <dbReference type="Proteomes" id="UP000215405"/>
    </source>
</evidence>
<evidence type="ECO:0000256" key="1">
    <source>
        <dbReference type="SAM" id="MobiDB-lite"/>
    </source>
</evidence>
<name>A0A231V173_9HYPH</name>
<protein>
    <submittedName>
        <fullName evidence="2">Rho termination factor</fullName>
    </submittedName>
</protein>